<dbReference type="GO" id="GO:0005886">
    <property type="term" value="C:plasma membrane"/>
    <property type="evidence" value="ECO:0007669"/>
    <property type="project" value="UniProtKB-SubCell"/>
</dbReference>
<evidence type="ECO:0000256" key="8">
    <source>
        <dbReference type="ARBA" id="ARBA00022692"/>
    </source>
</evidence>
<evidence type="ECO:0000256" key="9">
    <source>
        <dbReference type="ARBA" id="ARBA00022967"/>
    </source>
</evidence>
<sequence length="83" mass="9027">MNDLMSQAVDLMIAGMGFVFAFLVVLVFATLLMSKLISRFAPPEPATPARTPRAKPKAPASVDPDTAEAIKKAIAQFRSRHKK</sequence>
<dbReference type="HAMAP" id="MF_00404">
    <property type="entry name" value="OadG"/>
    <property type="match status" value="1"/>
</dbReference>
<comment type="similarity">
    <text evidence="4 16 17">Belongs to the OadG family.</text>
</comment>
<dbReference type="GO" id="GO:0015081">
    <property type="term" value="F:sodium ion transmembrane transporter activity"/>
    <property type="evidence" value="ECO:0007669"/>
    <property type="project" value="UniProtKB-UniRule"/>
</dbReference>
<comment type="cofactor">
    <cofactor evidence="1 16 17">
        <name>Na(+)</name>
        <dbReference type="ChEBI" id="CHEBI:29101"/>
    </cofactor>
</comment>
<comment type="subunit">
    <text evidence="5 16">Heterotrimer of an alpha, a beta and a gamma subunit.</text>
</comment>
<evidence type="ECO:0000256" key="4">
    <source>
        <dbReference type="ARBA" id="ARBA00005844"/>
    </source>
</evidence>
<evidence type="ECO:0000256" key="15">
    <source>
        <dbReference type="ARBA" id="ARBA00048176"/>
    </source>
</evidence>
<keyword evidence="8 16" id="KW-0812">Transmembrane</keyword>
<evidence type="ECO:0000256" key="1">
    <source>
        <dbReference type="ARBA" id="ARBA00001959"/>
    </source>
</evidence>
<keyword evidence="12 16" id="KW-0406">Ion transport</keyword>
<dbReference type="AlphaFoldDB" id="A0A1D9GKM8"/>
<dbReference type="STRING" id="1874317.BKP64_07755"/>
<dbReference type="Pfam" id="PF04277">
    <property type="entry name" value="OAD_gamma"/>
    <property type="match status" value="1"/>
</dbReference>
<keyword evidence="13 16" id="KW-0472">Membrane</keyword>
<dbReference type="Proteomes" id="UP000177445">
    <property type="component" value="Chromosome"/>
</dbReference>
<evidence type="ECO:0000256" key="10">
    <source>
        <dbReference type="ARBA" id="ARBA00022989"/>
    </source>
</evidence>
<feature type="transmembrane region" description="Helical" evidence="16 17">
    <location>
        <begin position="12"/>
        <end position="33"/>
    </location>
</feature>
<protein>
    <recommendedName>
        <fullName evidence="16">Probable oxaloacetate decarboxylase gamma chain</fullName>
        <ecNumber evidence="16">7.2.4.2</ecNumber>
    </recommendedName>
</protein>
<dbReference type="EMBL" id="CP017715">
    <property type="protein sequence ID" value="AOY88074.1"/>
    <property type="molecule type" value="Genomic_DNA"/>
</dbReference>
<evidence type="ECO:0000256" key="18">
    <source>
        <dbReference type="SAM" id="MobiDB-lite"/>
    </source>
</evidence>
<reference evidence="19 20" key="1">
    <citation type="submission" date="2016-10" db="EMBL/GenBank/DDBJ databases">
        <title>Marinobacter salinus sp. nov., a moderately halophilic bacterium isolated from a tidal flat environment.</title>
        <authorList>
            <person name="Park S.-J."/>
        </authorList>
    </citation>
    <scope>NUCLEOTIDE SEQUENCE [LARGE SCALE GENOMIC DNA]</scope>
    <source>
        <strain evidence="19 20">Hb8</strain>
    </source>
</reference>
<comment type="subcellular location">
    <subcellularLocation>
        <location evidence="3 16 17">Cell membrane</location>
        <topology evidence="3 16 17">Single-pass membrane protein</topology>
    </subcellularLocation>
</comment>
<keyword evidence="11 16" id="KW-0915">Sodium</keyword>
<proteinExistence type="inferred from homology"/>
<dbReference type="RefSeq" id="WP_070968166.1">
    <property type="nucleotide sequence ID" value="NZ_CP017715.1"/>
</dbReference>
<feature type="region of interest" description="Disordered" evidence="18">
    <location>
        <begin position="41"/>
        <end position="65"/>
    </location>
</feature>
<keyword evidence="20" id="KW-1185">Reference proteome</keyword>
<dbReference type="GO" id="GO:0036376">
    <property type="term" value="P:sodium ion export across plasma membrane"/>
    <property type="evidence" value="ECO:0007669"/>
    <property type="project" value="InterPro"/>
</dbReference>
<name>A0A1D9GKM8_9GAMM</name>
<evidence type="ECO:0000256" key="2">
    <source>
        <dbReference type="ARBA" id="ARBA00003002"/>
    </source>
</evidence>
<dbReference type="InterPro" id="IPR023424">
    <property type="entry name" value="OadG"/>
</dbReference>
<dbReference type="GO" id="GO:0008948">
    <property type="term" value="F:oxaloacetate decarboxylase activity"/>
    <property type="evidence" value="ECO:0007669"/>
    <property type="project" value="UniProtKB-UniRule"/>
</dbReference>
<evidence type="ECO:0000256" key="6">
    <source>
        <dbReference type="ARBA" id="ARBA00022448"/>
    </source>
</evidence>
<evidence type="ECO:0000256" key="12">
    <source>
        <dbReference type="ARBA" id="ARBA00023065"/>
    </source>
</evidence>
<evidence type="ECO:0000256" key="7">
    <source>
        <dbReference type="ARBA" id="ARBA00022475"/>
    </source>
</evidence>
<comment type="function">
    <text evidence="2 16 17">Catalyzes the decarboxylation of oxaloacetate coupled to Na(+) translocation.</text>
</comment>
<accession>A0A1D9GKM8</accession>
<keyword evidence="9 16" id="KW-1278">Translocase</keyword>
<dbReference type="KEGG" id="msq:BKP64_07755"/>
<evidence type="ECO:0000313" key="20">
    <source>
        <dbReference type="Proteomes" id="UP000177445"/>
    </source>
</evidence>
<evidence type="ECO:0000256" key="3">
    <source>
        <dbReference type="ARBA" id="ARBA00004162"/>
    </source>
</evidence>
<dbReference type="GO" id="GO:0015451">
    <property type="term" value="F:decarboxylation-driven active transmembrane transporter activity"/>
    <property type="evidence" value="ECO:0007669"/>
    <property type="project" value="UniProtKB-EC"/>
</dbReference>
<evidence type="ECO:0000256" key="13">
    <source>
        <dbReference type="ARBA" id="ARBA00023136"/>
    </source>
</evidence>
<dbReference type="EC" id="7.2.4.2" evidence="16"/>
<evidence type="ECO:0000256" key="5">
    <source>
        <dbReference type="ARBA" id="ARBA00011869"/>
    </source>
</evidence>
<keyword evidence="10 16" id="KW-1133">Transmembrane helix</keyword>
<evidence type="ECO:0000313" key="19">
    <source>
        <dbReference type="EMBL" id="AOY88074.1"/>
    </source>
</evidence>
<evidence type="ECO:0000256" key="17">
    <source>
        <dbReference type="RuleBase" id="RU004278"/>
    </source>
</evidence>
<keyword evidence="6 16" id="KW-0813">Transport</keyword>
<evidence type="ECO:0000256" key="11">
    <source>
        <dbReference type="ARBA" id="ARBA00023053"/>
    </source>
</evidence>
<organism evidence="19 20">
    <name type="scientific">Marinobacter salinus</name>
    <dbReference type="NCBI Taxonomy" id="1874317"/>
    <lineage>
        <taxon>Bacteria</taxon>
        <taxon>Pseudomonadati</taxon>
        <taxon>Pseudomonadota</taxon>
        <taxon>Gammaproteobacteria</taxon>
        <taxon>Pseudomonadales</taxon>
        <taxon>Marinobacteraceae</taxon>
        <taxon>Marinobacter</taxon>
    </lineage>
</organism>
<dbReference type="InterPro" id="IPR005899">
    <property type="entry name" value="Na_pump_deCOase"/>
</dbReference>
<evidence type="ECO:0000256" key="14">
    <source>
        <dbReference type="ARBA" id="ARBA00023201"/>
    </source>
</evidence>
<evidence type="ECO:0000256" key="16">
    <source>
        <dbReference type="HAMAP-Rule" id="MF_00404"/>
    </source>
</evidence>
<dbReference type="NCBIfam" id="TIGR01195">
    <property type="entry name" value="oadG_fam"/>
    <property type="match status" value="1"/>
</dbReference>
<keyword evidence="14 16" id="KW-0739">Sodium transport</keyword>
<gene>
    <name evidence="16" type="primary">oadG</name>
    <name evidence="19" type="ORF">BKP64_07755</name>
</gene>
<keyword evidence="7 16" id="KW-1003">Cell membrane</keyword>
<comment type="catalytic activity">
    <reaction evidence="15 16 17">
        <text>oxaloacetate + 2 Na(+)(in) + H(+) = pyruvate + 2 Na(+)(out) + CO2</text>
        <dbReference type="Rhea" id="RHEA:57724"/>
        <dbReference type="ChEBI" id="CHEBI:15361"/>
        <dbReference type="ChEBI" id="CHEBI:15378"/>
        <dbReference type="ChEBI" id="CHEBI:16452"/>
        <dbReference type="ChEBI" id="CHEBI:16526"/>
        <dbReference type="ChEBI" id="CHEBI:29101"/>
        <dbReference type="EC" id="7.2.4.2"/>
    </reaction>
</comment>